<keyword evidence="2" id="KW-1185">Reference proteome</keyword>
<dbReference type="Proteomes" id="UP000601435">
    <property type="component" value="Unassembled WGS sequence"/>
</dbReference>
<dbReference type="EMBL" id="CAJNJA010041066">
    <property type="protein sequence ID" value="CAE7771625.1"/>
    <property type="molecule type" value="Genomic_DNA"/>
</dbReference>
<accession>A0A812YDZ1</accession>
<sequence>MSQMFGPKIPRRFVEPLQKMPFGRFALWGPSDPEEVTRLYLNFLEPAADFMTTCRGRKLHSMHMEFEEEVPCSRLSHVASFATRWEALDLAAQEAQDVIEATSQLQLNRLPGLPTPSTSNVLEVQQASLQPDAPRYKVRWGLEEDFGLRVCTALLWHGDPEEDLLHPGLV</sequence>
<reference evidence="1" key="1">
    <citation type="submission" date="2021-02" db="EMBL/GenBank/DDBJ databases">
        <authorList>
            <person name="Dougan E. K."/>
            <person name="Rhodes N."/>
            <person name="Thang M."/>
            <person name="Chan C."/>
        </authorList>
    </citation>
    <scope>NUCLEOTIDE SEQUENCE</scope>
</reference>
<evidence type="ECO:0000313" key="1">
    <source>
        <dbReference type="EMBL" id="CAE7771625.1"/>
    </source>
</evidence>
<organism evidence="1 2">
    <name type="scientific">Symbiodinium necroappetens</name>
    <dbReference type="NCBI Taxonomy" id="1628268"/>
    <lineage>
        <taxon>Eukaryota</taxon>
        <taxon>Sar</taxon>
        <taxon>Alveolata</taxon>
        <taxon>Dinophyceae</taxon>
        <taxon>Suessiales</taxon>
        <taxon>Symbiodiniaceae</taxon>
        <taxon>Symbiodinium</taxon>
    </lineage>
</organism>
<dbReference type="AlphaFoldDB" id="A0A812YDZ1"/>
<evidence type="ECO:0000313" key="2">
    <source>
        <dbReference type="Proteomes" id="UP000601435"/>
    </source>
</evidence>
<dbReference type="OrthoDB" id="408190at2759"/>
<protein>
    <submittedName>
        <fullName evidence="1">Uncharacterized protein</fullName>
    </submittedName>
</protein>
<proteinExistence type="predicted"/>
<feature type="non-terminal residue" evidence="1">
    <location>
        <position position="170"/>
    </location>
</feature>
<comment type="caution">
    <text evidence="1">The sequence shown here is derived from an EMBL/GenBank/DDBJ whole genome shotgun (WGS) entry which is preliminary data.</text>
</comment>
<gene>
    <name evidence="1" type="ORF">SNEC2469_LOCUS22547</name>
</gene>
<name>A0A812YDZ1_9DINO</name>